<sequence length="45" mass="5190">MHGVIPSLIWLLPTHQSLSKSRCRNSWSLCWSTMTWSSGIRMRAS</sequence>
<evidence type="ECO:0000313" key="1">
    <source>
        <dbReference type="EMBL" id="OJA14396.1"/>
    </source>
</evidence>
<comment type="caution">
    <text evidence="1">The sequence shown here is derived from an EMBL/GenBank/DDBJ whole genome shotgun (WGS) entry which is preliminary data.</text>
</comment>
<keyword evidence="2" id="KW-1185">Reference proteome</keyword>
<accession>A0A1J8QRQ7</accession>
<dbReference type="Proteomes" id="UP000183567">
    <property type="component" value="Unassembled WGS sequence"/>
</dbReference>
<proteinExistence type="predicted"/>
<reference evidence="1 2" key="1">
    <citation type="submission" date="2016-03" db="EMBL/GenBank/DDBJ databases">
        <title>Comparative genomics of the ectomycorrhizal sister species Rhizopogon vinicolor and Rhizopogon vesiculosus (Basidiomycota: Boletales) reveals a divergence of the mating type B locus.</title>
        <authorList>
            <person name="Mujic A.B."/>
            <person name="Kuo A."/>
            <person name="Tritt A."/>
            <person name="Lipzen A."/>
            <person name="Chen C."/>
            <person name="Johnson J."/>
            <person name="Sharma A."/>
            <person name="Barry K."/>
            <person name="Grigoriev I.V."/>
            <person name="Spatafora J.W."/>
        </authorList>
    </citation>
    <scope>NUCLEOTIDE SEQUENCE [LARGE SCALE GENOMIC DNA]</scope>
    <source>
        <strain evidence="1 2">AM-OR11-056</strain>
    </source>
</reference>
<evidence type="ECO:0000313" key="2">
    <source>
        <dbReference type="Proteomes" id="UP000183567"/>
    </source>
</evidence>
<name>A0A1J8QRQ7_9AGAM</name>
<gene>
    <name evidence="1" type="ORF">AZE42_13989</name>
</gene>
<dbReference type="EMBL" id="LVVM01003712">
    <property type="protein sequence ID" value="OJA14396.1"/>
    <property type="molecule type" value="Genomic_DNA"/>
</dbReference>
<organism evidence="1 2">
    <name type="scientific">Rhizopogon vesiculosus</name>
    <dbReference type="NCBI Taxonomy" id="180088"/>
    <lineage>
        <taxon>Eukaryota</taxon>
        <taxon>Fungi</taxon>
        <taxon>Dikarya</taxon>
        <taxon>Basidiomycota</taxon>
        <taxon>Agaricomycotina</taxon>
        <taxon>Agaricomycetes</taxon>
        <taxon>Agaricomycetidae</taxon>
        <taxon>Boletales</taxon>
        <taxon>Suillineae</taxon>
        <taxon>Rhizopogonaceae</taxon>
        <taxon>Rhizopogon</taxon>
    </lineage>
</organism>
<dbReference type="AlphaFoldDB" id="A0A1J8QRQ7"/>
<protein>
    <submittedName>
        <fullName evidence="1">Uncharacterized protein</fullName>
    </submittedName>
</protein>